<dbReference type="GO" id="GO:0004022">
    <property type="term" value="F:alcohol dehydrogenase (NAD+) activity"/>
    <property type="evidence" value="ECO:0007669"/>
    <property type="project" value="TreeGrafter"/>
</dbReference>
<dbReference type="PANTHER" id="PTHR11496">
    <property type="entry name" value="ALCOHOL DEHYDROGENASE"/>
    <property type="match status" value="1"/>
</dbReference>
<dbReference type="InterPro" id="IPR056798">
    <property type="entry name" value="ADH_Fe_C"/>
</dbReference>
<dbReference type="Proteomes" id="UP000620124">
    <property type="component" value="Unassembled WGS sequence"/>
</dbReference>
<name>A0A8H6XL72_9AGAR</name>
<evidence type="ECO:0000259" key="3">
    <source>
        <dbReference type="Pfam" id="PF25137"/>
    </source>
</evidence>
<comment type="caution">
    <text evidence="4">The sequence shown here is derived from an EMBL/GenBank/DDBJ whole genome shotgun (WGS) entry which is preliminary data.</text>
</comment>
<dbReference type="GO" id="GO:0005739">
    <property type="term" value="C:mitochondrion"/>
    <property type="evidence" value="ECO:0007669"/>
    <property type="project" value="TreeGrafter"/>
</dbReference>
<feature type="domain" description="Alcohol dehydrogenase iron-type/glycerol dehydrogenase GldA" evidence="2">
    <location>
        <begin position="45"/>
        <end position="208"/>
    </location>
</feature>
<organism evidence="4 5">
    <name type="scientific">Mycena venus</name>
    <dbReference type="NCBI Taxonomy" id="2733690"/>
    <lineage>
        <taxon>Eukaryota</taxon>
        <taxon>Fungi</taxon>
        <taxon>Dikarya</taxon>
        <taxon>Basidiomycota</taxon>
        <taxon>Agaricomycotina</taxon>
        <taxon>Agaricomycetes</taxon>
        <taxon>Agaricomycetidae</taxon>
        <taxon>Agaricales</taxon>
        <taxon>Marasmiineae</taxon>
        <taxon>Mycenaceae</taxon>
        <taxon>Mycena</taxon>
    </lineage>
</organism>
<keyword evidence="5" id="KW-1185">Reference proteome</keyword>
<dbReference type="AlphaFoldDB" id="A0A8H6XL72"/>
<keyword evidence="1" id="KW-0560">Oxidoreductase</keyword>
<dbReference type="GO" id="GO:0046872">
    <property type="term" value="F:metal ion binding"/>
    <property type="evidence" value="ECO:0007669"/>
    <property type="project" value="InterPro"/>
</dbReference>
<proteinExistence type="predicted"/>
<dbReference type="PANTHER" id="PTHR11496:SF107">
    <property type="entry name" value="ALCOHOL DEHYDROGENASE, PUTATIVE (AFU_ORTHOLOGUE AFUA_1G06800)-RELATED"/>
    <property type="match status" value="1"/>
</dbReference>
<evidence type="ECO:0000313" key="4">
    <source>
        <dbReference type="EMBL" id="KAF7342487.1"/>
    </source>
</evidence>
<dbReference type="EMBL" id="JACAZI010000017">
    <property type="protein sequence ID" value="KAF7342487.1"/>
    <property type="molecule type" value="Genomic_DNA"/>
</dbReference>
<dbReference type="Gene3D" id="1.20.1090.10">
    <property type="entry name" value="Dehydroquinate synthase-like - alpha domain"/>
    <property type="match status" value="1"/>
</dbReference>
<sequence length="380" mass="39900">MTSHQSLRPAVPPYPGPLPNSKADYADGYVFNNCDVSFGVPFPSACAKHAGETFDATRVFILSSATLANSTSALSDLKAALGAKVAGVKFGFKAHTYFSEIFETAEECRGLGVDLIVTLGGGSLTDLAKMITLVLANNVHNAVELLKLPTMVTAGTVPPAKNSTVPVICISTTLSGGEFTLGCGTTDDRDNRKHQFGFGAAIKLVILDAQLVTTTTPPLLFLQSGIRALDHCIEALSSVVRVYTPVGGSHAIGHILGPFGVVHGATSGILLPAVCKYNARHSLDAAARQAGVKAILWGVPEMRHLAESKGLIEGVADLGDLLDALVRGLGMARTLAEVGVGRNKFDKLAEFSILDPFAPTNPVPLKEKAQVMEILEMVAE</sequence>
<accession>A0A8H6XL72</accession>
<dbReference type="Pfam" id="PF00465">
    <property type="entry name" value="Fe-ADH"/>
    <property type="match status" value="1"/>
</dbReference>
<dbReference type="Pfam" id="PF25137">
    <property type="entry name" value="ADH_Fe_C"/>
    <property type="match status" value="1"/>
</dbReference>
<protein>
    <submittedName>
        <fullName evidence="4">Fe-containing alcohol dehydrogenase</fullName>
    </submittedName>
</protein>
<dbReference type="InterPro" id="IPR001670">
    <property type="entry name" value="ADH_Fe/GldA"/>
</dbReference>
<dbReference type="SUPFAM" id="SSF56796">
    <property type="entry name" value="Dehydroquinate synthase-like"/>
    <property type="match status" value="1"/>
</dbReference>
<evidence type="ECO:0000313" key="5">
    <source>
        <dbReference type="Proteomes" id="UP000620124"/>
    </source>
</evidence>
<dbReference type="InterPro" id="IPR039697">
    <property type="entry name" value="Alcohol_dehydrogenase_Fe"/>
</dbReference>
<dbReference type="Gene3D" id="3.40.50.1970">
    <property type="match status" value="1"/>
</dbReference>
<gene>
    <name evidence="4" type="ORF">MVEN_01838200</name>
</gene>
<reference evidence="4" key="1">
    <citation type="submission" date="2020-05" db="EMBL/GenBank/DDBJ databases">
        <title>Mycena genomes resolve the evolution of fungal bioluminescence.</title>
        <authorList>
            <person name="Tsai I.J."/>
        </authorList>
    </citation>
    <scope>NUCLEOTIDE SEQUENCE</scope>
    <source>
        <strain evidence="4">CCC161011</strain>
    </source>
</reference>
<dbReference type="CDD" id="cd08192">
    <property type="entry name" value="MAR-like"/>
    <property type="match status" value="1"/>
</dbReference>
<evidence type="ECO:0000259" key="2">
    <source>
        <dbReference type="Pfam" id="PF00465"/>
    </source>
</evidence>
<dbReference type="OrthoDB" id="3360544at2759"/>
<evidence type="ECO:0000256" key="1">
    <source>
        <dbReference type="ARBA" id="ARBA00023002"/>
    </source>
</evidence>
<feature type="domain" description="Fe-containing alcohol dehydrogenase-like C-terminal" evidence="3">
    <location>
        <begin position="245"/>
        <end position="376"/>
    </location>
</feature>